<dbReference type="Pfam" id="PF08508">
    <property type="entry name" value="DUF1746"/>
    <property type="match status" value="1"/>
</dbReference>
<dbReference type="OrthoDB" id="2595285at2759"/>
<dbReference type="Proteomes" id="UP000092583">
    <property type="component" value="Unassembled WGS sequence"/>
</dbReference>
<protein>
    <recommendedName>
        <fullName evidence="3">DUF1746 domain-containing protein</fullName>
    </recommendedName>
</protein>
<dbReference type="InterPro" id="IPR038967">
    <property type="entry name" value="Dsc4-like"/>
</dbReference>
<feature type="compositionally biased region" description="Basic and acidic residues" evidence="1">
    <location>
        <begin position="271"/>
        <end position="299"/>
    </location>
</feature>
<sequence>MVYAPQRRHAVASLATTAQALTVMQHFYTPNLLILVSRVLAQVQINASAFIHPTKSLLGLSSMLVAMNIAAGFLHLLDFAGGMNGGKGLILDFVGQANPASLTRILLLDLLLFLIQLIGLCVSYVNHSTNLPKSPSLPYDDLLLPPTEHQDITIPTTTLFDEDEDEIDLEGGTRQRKSRKGRGKNKYEAIESEELWLDDDEELSTPSNNGIRITEPPLIFNLPLKHTISLIFKLPSPSPPPRAFSGGTPMTTPPFTPPIAPLARIPDEDEGTRQHTSDDGREVEVELGRIPGEYRRQGG</sequence>
<evidence type="ECO:0000256" key="2">
    <source>
        <dbReference type="SAM" id="Phobius"/>
    </source>
</evidence>
<evidence type="ECO:0000259" key="3">
    <source>
        <dbReference type="Pfam" id="PF08508"/>
    </source>
</evidence>
<dbReference type="PANTHER" id="PTHR39405:SF1">
    <property type="entry name" value="DSC E3 UBIQUITIN LIGASE COMPLEX SUBUNIT 4"/>
    <property type="match status" value="1"/>
</dbReference>
<reference evidence="5" key="2">
    <citation type="submission" date="2013-12" db="EMBL/GenBank/DDBJ databases">
        <title>Evolution of pathogenesis and genome organization in the Tremellales.</title>
        <authorList>
            <person name="Cuomo C."/>
            <person name="Litvintseva A."/>
            <person name="Heitman J."/>
            <person name="Chen Y."/>
            <person name="Sun S."/>
            <person name="Springer D."/>
            <person name="Dromer F."/>
            <person name="Young S."/>
            <person name="Zeng Q."/>
            <person name="Chapman S."/>
            <person name="Gujja S."/>
            <person name="Saif S."/>
            <person name="Birren B."/>
        </authorList>
    </citation>
    <scope>NUCLEOTIDE SEQUENCE [LARGE SCALE GENOMIC DNA]</scope>
    <source>
        <strain evidence="5">CBS 10435</strain>
    </source>
</reference>
<organism evidence="4 5">
    <name type="scientific">Kwoniella mangroviensis CBS 10435</name>
    <dbReference type="NCBI Taxonomy" id="1331196"/>
    <lineage>
        <taxon>Eukaryota</taxon>
        <taxon>Fungi</taxon>
        <taxon>Dikarya</taxon>
        <taxon>Basidiomycota</taxon>
        <taxon>Agaricomycotina</taxon>
        <taxon>Tremellomycetes</taxon>
        <taxon>Tremellales</taxon>
        <taxon>Cryptococcaceae</taxon>
        <taxon>Kwoniella</taxon>
    </lineage>
</organism>
<feature type="region of interest" description="Disordered" evidence="1">
    <location>
        <begin position="163"/>
        <end position="185"/>
    </location>
</feature>
<dbReference type="InterPro" id="IPR013715">
    <property type="entry name" value="DUF1746"/>
</dbReference>
<dbReference type="AlphaFoldDB" id="A0A1B9ILV4"/>
<dbReference type="GO" id="GO:0032933">
    <property type="term" value="P:SREBP signaling pathway"/>
    <property type="evidence" value="ECO:0007669"/>
    <property type="project" value="InterPro"/>
</dbReference>
<feature type="region of interest" description="Disordered" evidence="1">
    <location>
        <begin position="250"/>
        <end position="299"/>
    </location>
</feature>
<feature type="transmembrane region" description="Helical" evidence="2">
    <location>
        <begin position="57"/>
        <end position="77"/>
    </location>
</feature>
<dbReference type="EMBL" id="KV700091">
    <property type="protein sequence ID" value="OCF56340.1"/>
    <property type="molecule type" value="Genomic_DNA"/>
</dbReference>
<dbReference type="PANTHER" id="PTHR39405">
    <property type="entry name" value="DSC E3 UBIQUITIN LIGASE COMPLEX SUBUNIT 4"/>
    <property type="match status" value="1"/>
</dbReference>
<evidence type="ECO:0000313" key="4">
    <source>
        <dbReference type="EMBL" id="OCF56340.1"/>
    </source>
</evidence>
<keyword evidence="2" id="KW-0812">Transmembrane</keyword>
<keyword evidence="2" id="KW-1133">Transmembrane helix</keyword>
<evidence type="ECO:0000256" key="1">
    <source>
        <dbReference type="SAM" id="MobiDB-lite"/>
    </source>
</evidence>
<name>A0A1B9ILV4_9TREE</name>
<keyword evidence="2" id="KW-0472">Membrane</keyword>
<proteinExistence type="predicted"/>
<dbReference type="GO" id="GO:0044695">
    <property type="term" value="C:Dsc E3 ubiquitin ligase complex"/>
    <property type="evidence" value="ECO:0007669"/>
    <property type="project" value="InterPro"/>
</dbReference>
<dbReference type="GO" id="GO:0005783">
    <property type="term" value="C:endoplasmic reticulum"/>
    <property type="evidence" value="ECO:0007669"/>
    <property type="project" value="TreeGrafter"/>
</dbReference>
<feature type="domain" description="DUF1746" evidence="3">
    <location>
        <begin position="21"/>
        <end position="118"/>
    </location>
</feature>
<keyword evidence="5" id="KW-1185">Reference proteome</keyword>
<accession>A0A1B9ILV4</accession>
<gene>
    <name evidence="4" type="ORF">L486_06282</name>
</gene>
<evidence type="ECO:0000313" key="5">
    <source>
        <dbReference type="Proteomes" id="UP000092583"/>
    </source>
</evidence>
<feature type="compositionally biased region" description="Basic residues" evidence="1">
    <location>
        <begin position="174"/>
        <end position="184"/>
    </location>
</feature>
<feature type="transmembrane region" description="Helical" evidence="2">
    <location>
        <begin position="105"/>
        <end position="125"/>
    </location>
</feature>
<feature type="compositionally biased region" description="Pro residues" evidence="1">
    <location>
        <begin position="251"/>
        <end position="260"/>
    </location>
</feature>
<reference evidence="4 5" key="1">
    <citation type="submission" date="2013-07" db="EMBL/GenBank/DDBJ databases">
        <title>The Genome Sequence of Kwoniella mangroviensis CBS10435.</title>
        <authorList>
            <consortium name="The Broad Institute Genome Sequencing Platform"/>
            <person name="Cuomo C."/>
            <person name="Litvintseva A."/>
            <person name="Chen Y."/>
            <person name="Heitman J."/>
            <person name="Sun S."/>
            <person name="Springer D."/>
            <person name="Dromer F."/>
            <person name="Young S.K."/>
            <person name="Zeng Q."/>
            <person name="Gargeya S."/>
            <person name="Fitzgerald M."/>
            <person name="Abouelleil A."/>
            <person name="Alvarado L."/>
            <person name="Berlin A.M."/>
            <person name="Chapman S.B."/>
            <person name="Dewar J."/>
            <person name="Goldberg J."/>
            <person name="Griggs A."/>
            <person name="Gujja S."/>
            <person name="Hansen M."/>
            <person name="Howarth C."/>
            <person name="Imamovic A."/>
            <person name="Larimer J."/>
            <person name="McCowan C."/>
            <person name="Murphy C."/>
            <person name="Pearson M."/>
            <person name="Priest M."/>
            <person name="Roberts A."/>
            <person name="Saif S."/>
            <person name="Shea T."/>
            <person name="Sykes S."/>
            <person name="Wortman J."/>
            <person name="Nusbaum C."/>
            <person name="Birren B."/>
        </authorList>
    </citation>
    <scope>NUCLEOTIDE SEQUENCE [LARGE SCALE GENOMIC DNA]</scope>
    <source>
        <strain evidence="4 5">CBS 10435</strain>
    </source>
</reference>